<feature type="transmembrane region" description="Helical" evidence="5">
    <location>
        <begin position="242"/>
        <end position="263"/>
    </location>
</feature>
<keyword evidence="1 5" id="KW-1003">Cell membrane</keyword>
<dbReference type="KEGG" id="cyj:Cyan7822_4902"/>
<name>E0UH79_GLOV7</name>
<feature type="transmembrane region" description="Helical" evidence="5">
    <location>
        <begin position="327"/>
        <end position="345"/>
    </location>
</feature>
<evidence type="ECO:0000256" key="2">
    <source>
        <dbReference type="ARBA" id="ARBA00022692"/>
    </source>
</evidence>
<dbReference type="PANTHER" id="PTHR39344:SF1">
    <property type="entry name" value="UPF0182 PROTEIN SLL1060"/>
    <property type="match status" value="1"/>
</dbReference>
<feature type="transmembrane region" description="Helical" evidence="5">
    <location>
        <begin position="189"/>
        <end position="207"/>
    </location>
</feature>
<evidence type="ECO:0000256" key="1">
    <source>
        <dbReference type="ARBA" id="ARBA00022475"/>
    </source>
</evidence>
<dbReference type="InterPro" id="IPR005372">
    <property type="entry name" value="UPF0182"/>
</dbReference>
<organism evidence="6 7">
    <name type="scientific">Gloeothece verrucosa (strain PCC 7822)</name>
    <name type="common">Cyanothece sp. (strain PCC 7822)</name>
    <dbReference type="NCBI Taxonomy" id="497965"/>
    <lineage>
        <taxon>Bacteria</taxon>
        <taxon>Bacillati</taxon>
        <taxon>Cyanobacteriota</taxon>
        <taxon>Cyanophyceae</taxon>
        <taxon>Oscillatoriophycideae</taxon>
        <taxon>Chroococcales</taxon>
        <taxon>Aphanothecaceae</taxon>
        <taxon>Gloeothece</taxon>
        <taxon>Gloeothece verrucosa</taxon>
    </lineage>
</organism>
<comment type="similarity">
    <text evidence="5">Belongs to the UPF0182 family.</text>
</comment>
<dbReference type="eggNOG" id="COG1615">
    <property type="taxonomic scope" value="Bacteria"/>
</dbReference>
<evidence type="ECO:0000256" key="5">
    <source>
        <dbReference type="HAMAP-Rule" id="MF_01600"/>
    </source>
</evidence>
<evidence type="ECO:0000313" key="7">
    <source>
        <dbReference type="Proteomes" id="UP000008206"/>
    </source>
</evidence>
<dbReference type="HAMAP" id="MF_01600">
    <property type="entry name" value="UPF0182"/>
    <property type="match status" value="1"/>
</dbReference>
<evidence type="ECO:0000256" key="4">
    <source>
        <dbReference type="ARBA" id="ARBA00023136"/>
    </source>
</evidence>
<keyword evidence="3 5" id="KW-1133">Transmembrane helix</keyword>
<dbReference type="NCBIfam" id="NF002707">
    <property type="entry name" value="PRK02509.1"/>
    <property type="match status" value="1"/>
</dbReference>
<protein>
    <recommendedName>
        <fullName evidence="5">UPF0182 protein Cyan7822_4902</fullName>
    </recommendedName>
</protein>
<feature type="transmembrane region" description="Helical" evidence="5">
    <location>
        <begin position="284"/>
        <end position="301"/>
    </location>
</feature>
<gene>
    <name evidence="6" type="ordered locus">Cyan7822_4902</name>
</gene>
<dbReference type="Pfam" id="PF03699">
    <property type="entry name" value="UPF0182"/>
    <property type="match status" value="1"/>
</dbReference>
<feature type="transmembrane region" description="Helical" evidence="5">
    <location>
        <begin position="104"/>
        <end position="125"/>
    </location>
</feature>
<keyword evidence="4 5" id="KW-0472">Membrane</keyword>
<dbReference type="HOGENOM" id="CLU_007733_0_0_3"/>
<sequence length="1017" mass="117944">MLVGVWLGIELVSRLIVETLWFQELGYSSYFLKRVFWQFLLCFSITGISTIFLLANLRFAERHKWRSIPEPLGRKDQYSKKAQDQQLISQSGKSSRPQSIAIRLPWLLLLVVGCYALTGFMLFYYTQVALQVWTPEFNLPNLNPPVSFFQNINWIGDLIPELPKNYRQLLIFLAILIILFLKTEFCLQMIALILSLLFGLMIAGKWSDFLKYFYPINFQASDPEFHLNISFYIFKLPVFEWLYFWLFSLFIYGLISVSLTYLLSANSFSEGKFPGFSRSQLRHLYALWGGAMALLVWRHILNRYELVYDPRGVVYGAGYTEVNIRQYVEIGLGIIAGLSSFWLFYKSLTGASRYKLNSNYPASKVKQISYYALKAWYKLPFYLWYILLYLLILIFGYISSEIVQLVWVQPNELVREKPYIERSIAYTRSGFNLDKIDAKIFEPQGTLTAEDLKNNALTIDNIRLWDTLPLLQTNRELQQIRLYYKFPSAEIDRYRMKVASTGQNNLLIPDIGNTEKYQKSTDHQAQSLKTTPENQQVIIAARELDYEAVPEQAKTWVNQHLVYTHGYGFTLSPVNLVAEGGLPYYFVKDIGTSTDQGALRTSSELIQYSIPITKPRIYYGQLTNNYIMTSTRVKELDFPSGEENVYNTYDGTGGIKIGSWWRRGLFAIYLKDWQMIFTRDFLPETKLLFRRQISERLAAIAPFLQYDRDPYLVVADAQLEEGSISGTKNTLYWIIDAYTISDRYPYSDPGKNKFNYIRNSVKVIIDAYNGDVKLYITDVNDPIIQSWNKVFPSMFRPLDEMPINLRTHIRYPEDLFSTQSERLLTYHMTDPQVFYNREDLWEIPKEIYGNKAQAVSPYYLIMKLPSATKEEFIILNPYTPRSRPNLIAWLAGRSDGEQYGKLLLYQFPKQRLVYGPNQIEALINQDPQISQQISLWNREGSKALQGNLLVIPIEQSLLYVEPLYIAAEENGVPTLARVIVFYENQIVMAQTLEEALTAIFAPDQSSTPAIVRPVEGL</sequence>
<dbReference type="EMBL" id="CP002198">
    <property type="protein sequence ID" value="ADN16793.1"/>
    <property type="molecule type" value="Genomic_DNA"/>
</dbReference>
<dbReference type="GO" id="GO:0005886">
    <property type="term" value="C:plasma membrane"/>
    <property type="evidence" value="ECO:0007669"/>
    <property type="project" value="UniProtKB-SubCell"/>
</dbReference>
<feature type="transmembrane region" description="Helical" evidence="5">
    <location>
        <begin position="35"/>
        <end position="57"/>
    </location>
</feature>
<dbReference type="PANTHER" id="PTHR39344">
    <property type="entry name" value="UPF0182 PROTEIN SLL1060"/>
    <property type="match status" value="1"/>
</dbReference>
<reference evidence="7" key="1">
    <citation type="journal article" date="2011" name="MBio">
        <title>Novel metabolic attributes of the genus Cyanothece, comprising a group of unicellular nitrogen-fixing Cyanobacteria.</title>
        <authorList>
            <person name="Bandyopadhyay A."/>
            <person name="Elvitigala T."/>
            <person name="Welsh E."/>
            <person name="Stockel J."/>
            <person name="Liberton M."/>
            <person name="Min H."/>
            <person name="Sherman L.A."/>
            <person name="Pakrasi H.B."/>
        </authorList>
    </citation>
    <scope>NUCLEOTIDE SEQUENCE [LARGE SCALE GENOMIC DNA]</scope>
    <source>
        <strain evidence="7">PCC 7822</strain>
    </source>
</reference>
<evidence type="ECO:0000313" key="6">
    <source>
        <dbReference type="EMBL" id="ADN16793.1"/>
    </source>
</evidence>
<dbReference type="GO" id="GO:0005576">
    <property type="term" value="C:extracellular region"/>
    <property type="evidence" value="ECO:0007669"/>
    <property type="project" value="TreeGrafter"/>
</dbReference>
<dbReference type="Proteomes" id="UP000008206">
    <property type="component" value="Chromosome"/>
</dbReference>
<comment type="subcellular location">
    <subcellularLocation>
        <location evidence="5">Cell membrane</location>
        <topology evidence="5">Multi-pass membrane protein</topology>
    </subcellularLocation>
</comment>
<evidence type="ECO:0000256" key="3">
    <source>
        <dbReference type="ARBA" id="ARBA00022989"/>
    </source>
</evidence>
<keyword evidence="7" id="KW-1185">Reference proteome</keyword>
<proteinExistence type="inferred from homology"/>
<feature type="transmembrane region" description="Helical" evidence="5">
    <location>
        <begin position="379"/>
        <end position="398"/>
    </location>
</feature>
<dbReference type="AlphaFoldDB" id="E0UH79"/>
<keyword evidence="2 5" id="KW-0812">Transmembrane</keyword>
<accession>E0UH79</accession>
<feature type="transmembrane region" description="Helical" evidence="5">
    <location>
        <begin position="166"/>
        <end position="182"/>
    </location>
</feature>